<dbReference type="InterPro" id="IPR023271">
    <property type="entry name" value="Aquaporin-like"/>
</dbReference>
<feature type="transmembrane region" description="Helical" evidence="8">
    <location>
        <begin position="46"/>
        <end position="67"/>
    </location>
</feature>
<dbReference type="Proteomes" id="UP000479190">
    <property type="component" value="Unassembled WGS sequence"/>
</dbReference>
<feature type="transmembrane region" description="Helical" evidence="8">
    <location>
        <begin position="102"/>
        <end position="123"/>
    </location>
</feature>
<feature type="transmembrane region" description="Helical" evidence="8">
    <location>
        <begin position="167"/>
        <end position="188"/>
    </location>
</feature>
<dbReference type="EMBL" id="CADCXV010000645">
    <property type="protein sequence ID" value="CAB0031437.1"/>
    <property type="molecule type" value="Genomic_DNA"/>
</dbReference>
<keyword evidence="10" id="KW-1185">Reference proteome</keyword>
<name>A0A6H5I2H2_9HYME</name>
<proteinExistence type="inferred from homology"/>
<dbReference type="PRINTS" id="PR00783">
    <property type="entry name" value="MINTRINSICP"/>
</dbReference>
<keyword evidence="6 8" id="KW-0472">Membrane</keyword>
<evidence type="ECO:0000256" key="3">
    <source>
        <dbReference type="ARBA" id="ARBA00022448"/>
    </source>
</evidence>
<dbReference type="Gene3D" id="1.20.1080.10">
    <property type="entry name" value="Glycerol uptake facilitator protein"/>
    <property type="match status" value="1"/>
</dbReference>
<evidence type="ECO:0000256" key="2">
    <source>
        <dbReference type="ARBA" id="ARBA00006175"/>
    </source>
</evidence>
<organism evidence="9 10">
    <name type="scientific">Trichogramma brassicae</name>
    <dbReference type="NCBI Taxonomy" id="86971"/>
    <lineage>
        <taxon>Eukaryota</taxon>
        <taxon>Metazoa</taxon>
        <taxon>Ecdysozoa</taxon>
        <taxon>Arthropoda</taxon>
        <taxon>Hexapoda</taxon>
        <taxon>Insecta</taxon>
        <taxon>Pterygota</taxon>
        <taxon>Neoptera</taxon>
        <taxon>Endopterygota</taxon>
        <taxon>Hymenoptera</taxon>
        <taxon>Apocrita</taxon>
        <taxon>Proctotrupomorpha</taxon>
        <taxon>Chalcidoidea</taxon>
        <taxon>Trichogrammatidae</taxon>
        <taxon>Trichogramma</taxon>
    </lineage>
</organism>
<dbReference type="NCBIfam" id="TIGR00861">
    <property type="entry name" value="MIP"/>
    <property type="match status" value="1"/>
</dbReference>
<evidence type="ECO:0000256" key="7">
    <source>
        <dbReference type="RuleBase" id="RU000477"/>
    </source>
</evidence>
<evidence type="ECO:0000313" key="9">
    <source>
        <dbReference type="EMBL" id="CAB0031437.1"/>
    </source>
</evidence>
<evidence type="ECO:0000256" key="8">
    <source>
        <dbReference type="SAM" id="Phobius"/>
    </source>
</evidence>
<protein>
    <recommendedName>
        <fullName evidence="11">Aquaporin</fullName>
    </recommendedName>
</protein>
<comment type="subcellular location">
    <subcellularLocation>
        <location evidence="1">Membrane</location>
        <topology evidence="1">Multi-pass membrane protein</topology>
    </subcellularLocation>
</comment>
<dbReference type="Pfam" id="PF00230">
    <property type="entry name" value="MIP"/>
    <property type="match status" value="1"/>
</dbReference>
<dbReference type="GO" id="GO:0015267">
    <property type="term" value="F:channel activity"/>
    <property type="evidence" value="ECO:0007669"/>
    <property type="project" value="InterPro"/>
</dbReference>
<feature type="transmembrane region" description="Helical" evidence="8">
    <location>
        <begin position="73"/>
        <end position="95"/>
    </location>
</feature>
<evidence type="ECO:0000256" key="4">
    <source>
        <dbReference type="ARBA" id="ARBA00022692"/>
    </source>
</evidence>
<keyword evidence="5 8" id="KW-1133">Transmembrane helix</keyword>
<dbReference type="CDD" id="cd00333">
    <property type="entry name" value="MIP"/>
    <property type="match status" value="1"/>
</dbReference>
<keyword evidence="3 7" id="KW-0813">Transport</keyword>
<evidence type="ECO:0000313" key="10">
    <source>
        <dbReference type="Proteomes" id="UP000479190"/>
    </source>
</evidence>
<feature type="transmembrane region" description="Helical" evidence="8">
    <location>
        <begin position="242"/>
        <end position="262"/>
    </location>
</feature>
<gene>
    <name evidence="9" type="ORF">TBRA_LOCUS3406</name>
</gene>
<evidence type="ECO:0000256" key="6">
    <source>
        <dbReference type="ARBA" id="ARBA00023136"/>
    </source>
</evidence>
<keyword evidence="4 7" id="KW-0812">Transmembrane</keyword>
<dbReference type="PROSITE" id="PS00221">
    <property type="entry name" value="MIP"/>
    <property type="match status" value="1"/>
</dbReference>
<dbReference type="SUPFAM" id="SSF81338">
    <property type="entry name" value="Aquaporin-like"/>
    <property type="match status" value="1"/>
</dbReference>
<dbReference type="GO" id="GO:0005886">
    <property type="term" value="C:plasma membrane"/>
    <property type="evidence" value="ECO:0007669"/>
    <property type="project" value="TreeGrafter"/>
</dbReference>
<dbReference type="PANTHER" id="PTHR19139">
    <property type="entry name" value="AQUAPORIN TRANSPORTER"/>
    <property type="match status" value="1"/>
</dbReference>
<comment type="similarity">
    <text evidence="2 7">Belongs to the MIP/aquaporin (TC 1.A.8) family.</text>
</comment>
<reference evidence="9 10" key="1">
    <citation type="submission" date="2020-02" db="EMBL/GenBank/DDBJ databases">
        <authorList>
            <person name="Ferguson B K."/>
        </authorList>
    </citation>
    <scope>NUCLEOTIDE SEQUENCE [LARGE SCALE GENOMIC DNA]</scope>
</reference>
<dbReference type="OrthoDB" id="3222at2759"/>
<evidence type="ECO:0008006" key="11">
    <source>
        <dbReference type="Google" id="ProtNLM"/>
    </source>
</evidence>
<accession>A0A6H5I2H2</accession>
<dbReference type="AlphaFoldDB" id="A0A6H5I2H2"/>
<feature type="transmembrane region" description="Helical" evidence="8">
    <location>
        <begin position="200"/>
        <end position="218"/>
    </location>
</feature>
<dbReference type="PANTHER" id="PTHR19139:SF270">
    <property type="entry name" value="ENTOMOGLYCEROPORIN 1-RELATED"/>
    <property type="match status" value="1"/>
</dbReference>
<evidence type="ECO:0000256" key="5">
    <source>
        <dbReference type="ARBA" id="ARBA00022989"/>
    </source>
</evidence>
<dbReference type="InterPro" id="IPR000425">
    <property type="entry name" value="MIP"/>
</dbReference>
<dbReference type="InterPro" id="IPR034294">
    <property type="entry name" value="Aquaporin_transptr"/>
</dbReference>
<evidence type="ECO:0000256" key="1">
    <source>
        <dbReference type="ARBA" id="ARBA00004141"/>
    </source>
</evidence>
<sequence length="279" mass="29827">MNEFIHTIYSAKKIFCNFTKFFFPVILFIGCKNDDGSAVEWLKKGVAEMIGTAIIVFLGCLGCVGSLGTAPTHLQICLSFGFAVMIAIVCTAHISGAHLNPAVTVGTIVCGYTSLASAAVYIISQMAGGVLGYALLKIITPQNHLHGGDPNTAAGFCATLLHPRVSILQGFFSEVIATGILVFMVCSISDSRNSRNTDSVAIKVGLAVAVLCFGFVPYTGCSMNPARSFGPALINNLWTDHWLFWFGPMVGALLSSLLYKSLFMPNLKEQRTITPENGV</sequence>
<dbReference type="InterPro" id="IPR022357">
    <property type="entry name" value="MIP_CS"/>
</dbReference>